<evidence type="ECO:0000259" key="8">
    <source>
        <dbReference type="Pfam" id="PF00275"/>
    </source>
</evidence>
<evidence type="ECO:0000256" key="7">
    <source>
        <dbReference type="HAMAP-Rule" id="MF_00210"/>
    </source>
</evidence>
<feature type="binding site" evidence="7">
    <location>
        <position position="26"/>
    </location>
    <ligand>
        <name>3-phosphoshikimate</name>
        <dbReference type="ChEBI" id="CHEBI:145989"/>
    </ligand>
</feature>
<name>A0A1T4PWJ5_9FIRM</name>
<feature type="binding site" evidence="7">
    <location>
        <position position="403"/>
    </location>
    <ligand>
        <name>phosphoenolpyruvate</name>
        <dbReference type="ChEBI" id="CHEBI:58702"/>
    </ligand>
</feature>
<dbReference type="UniPathway" id="UPA00053">
    <property type="reaction ID" value="UER00089"/>
</dbReference>
<dbReference type="InterPro" id="IPR013792">
    <property type="entry name" value="RNA3'P_cycl/enolpyr_Trfase_a/b"/>
</dbReference>
<feature type="binding site" evidence="7">
    <location>
        <position position="303"/>
    </location>
    <ligand>
        <name>3-phosphoshikimate</name>
        <dbReference type="ChEBI" id="CHEBI:145989"/>
    </ligand>
</feature>
<keyword evidence="4 7" id="KW-0808">Transferase</keyword>
<evidence type="ECO:0000256" key="1">
    <source>
        <dbReference type="ARBA" id="ARBA00004811"/>
    </source>
</evidence>
<dbReference type="Gene3D" id="3.65.10.10">
    <property type="entry name" value="Enolpyruvate transferase domain"/>
    <property type="match status" value="2"/>
</dbReference>
<comment type="subunit">
    <text evidence="7">Monomer.</text>
</comment>
<dbReference type="InterPro" id="IPR023193">
    <property type="entry name" value="EPSP_synthase_CS"/>
</dbReference>
<dbReference type="HAMAP" id="MF_00210">
    <property type="entry name" value="EPSP_synth"/>
    <property type="match status" value="1"/>
</dbReference>
<dbReference type="InterPro" id="IPR001986">
    <property type="entry name" value="Enolpyruvate_Tfrase_dom"/>
</dbReference>
<feature type="binding site" evidence="7">
    <location>
        <position position="22"/>
    </location>
    <ligand>
        <name>3-phosphoshikimate</name>
        <dbReference type="ChEBI" id="CHEBI:145989"/>
    </ligand>
</feature>
<feature type="binding site" evidence="7">
    <location>
        <position position="120"/>
    </location>
    <ligand>
        <name>phosphoenolpyruvate</name>
        <dbReference type="ChEBI" id="CHEBI:58702"/>
    </ligand>
</feature>
<feature type="binding site" evidence="7">
    <location>
        <position position="163"/>
    </location>
    <ligand>
        <name>phosphoenolpyruvate</name>
        <dbReference type="ChEBI" id="CHEBI:58702"/>
    </ligand>
</feature>
<sequence length="424" mass="47214">MKVKVTPSNLTNRVIEIPPSKSMAHRAIVCASLAKGKSVITNVDYSVDIQTTLDGMKKLGAKIQQFDDYVEIEGIEDLGKITNTEIECNESGSTLRFFIPIFSLTNKKIIFTGTKRLMERPQDIYQQIFDEQGLHFRQDTGKIEVEGSIQSKRYKLKGNVSSQFISGLLFSLPLLKMDSVIEIEPPFESRSYVDLTLQMMKHFNVYAHFVNDTTIHIPGNQSYLAKDTRVEGDFSQLGFYAVLGALQGPLDCIGLNTNSLQGDKQIVSILKDMGVKIDVLEDGYRFHKADLKGCMIDLNNCPDLGPILSTCASFAQGETNIVNAGRLRIKESDRIQAMEDELLKCGVDFSSTKNTMTIKGPCAFECNSELHGHNDHRIVMALSIAATCAKQPLLIDDAQSIRKSYPGFFEDLMSLGIQVEKIDD</sequence>
<dbReference type="Proteomes" id="UP000243297">
    <property type="component" value="Unassembled WGS sequence"/>
</dbReference>
<feature type="binding site" evidence="7">
    <location>
        <position position="161"/>
    </location>
    <ligand>
        <name>3-phosphoshikimate</name>
        <dbReference type="ChEBI" id="CHEBI:145989"/>
    </ligand>
</feature>
<dbReference type="AlphaFoldDB" id="A0A1T4PWJ5"/>
<dbReference type="Pfam" id="PF00275">
    <property type="entry name" value="EPSP_synthase"/>
    <property type="match status" value="1"/>
</dbReference>
<feature type="domain" description="Enolpyruvate transferase" evidence="8">
    <location>
        <begin position="8"/>
        <end position="412"/>
    </location>
</feature>
<dbReference type="GO" id="GO:0003866">
    <property type="term" value="F:3-phosphoshikimate 1-carboxyvinyltransferase activity"/>
    <property type="evidence" value="ECO:0007669"/>
    <property type="project" value="UniProtKB-UniRule"/>
</dbReference>
<feature type="binding site" evidence="7">
    <location>
        <position position="21"/>
    </location>
    <ligand>
        <name>3-phosphoshikimate</name>
        <dbReference type="ChEBI" id="CHEBI:145989"/>
    </ligand>
</feature>
<feature type="binding site" evidence="7">
    <location>
        <position position="189"/>
    </location>
    <ligand>
        <name>3-phosphoshikimate</name>
        <dbReference type="ChEBI" id="CHEBI:145989"/>
    </ligand>
</feature>
<dbReference type="GO" id="GO:0008652">
    <property type="term" value="P:amino acid biosynthetic process"/>
    <property type="evidence" value="ECO:0007669"/>
    <property type="project" value="UniProtKB-KW"/>
</dbReference>
<dbReference type="EC" id="2.5.1.19" evidence="7"/>
<dbReference type="PIRSF" id="PIRSF000505">
    <property type="entry name" value="EPSPS"/>
    <property type="match status" value="1"/>
</dbReference>
<feature type="active site" description="Proton acceptor" evidence="7">
    <location>
        <position position="303"/>
    </location>
</feature>
<dbReference type="PROSITE" id="PS00885">
    <property type="entry name" value="EPSP_SYNTHASE_2"/>
    <property type="match status" value="1"/>
</dbReference>
<comment type="caution">
    <text evidence="7">Lacks conserved residue(s) required for the propagation of feature annotation.</text>
</comment>
<comment type="function">
    <text evidence="7">Catalyzes the transfer of the enolpyruvyl moiety of phosphoenolpyruvate (PEP) to the 5-hydroxyl of shikimate-3-phosphate (S3P) to produce enolpyruvyl shikimate-3-phosphate and inorganic phosphate.</text>
</comment>
<dbReference type="RefSeq" id="WP_078712603.1">
    <property type="nucleotide sequence ID" value="NZ_FUWY01000007.1"/>
</dbReference>
<proteinExistence type="inferred from homology"/>
<evidence type="ECO:0000256" key="6">
    <source>
        <dbReference type="ARBA" id="ARBA00044633"/>
    </source>
</evidence>
<dbReference type="OrthoDB" id="9809920at2"/>
<accession>A0A1T4PWJ5</accession>
<dbReference type="STRING" id="118967.SAMN02745191_2212"/>
<dbReference type="GO" id="GO:0009073">
    <property type="term" value="P:aromatic amino acid family biosynthetic process"/>
    <property type="evidence" value="ECO:0007669"/>
    <property type="project" value="UniProtKB-KW"/>
</dbReference>
<evidence type="ECO:0000313" key="10">
    <source>
        <dbReference type="Proteomes" id="UP000243297"/>
    </source>
</evidence>
<dbReference type="EMBL" id="FUWY01000007">
    <property type="protein sequence ID" value="SJZ95829.1"/>
    <property type="molecule type" value="Genomic_DNA"/>
</dbReference>
<dbReference type="SUPFAM" id="SSF55205">
    <property type="entry name" value="EPT/RTPC-like"/>
    <property type="match status" value="1"/>
</dbReference>
<feature type="binding site" evidence="7">
    <location>
        <position position="163"/>
    </location>
    <ligand>
        <name>3-phosphoshikimate</name>
        <dbReference type="ChEBI" id="CHEBI:145989"/>
    </ligand>
</feature>
<feature type="binding site" evidence="7">
    <location>
        <position position="377"/>
    </location>
    <ligand>
        <name>phosphoenolpyruvate</name>
        <dbReference type="ChEBI" id="CHEBI:58702"/>
    </ligand>
</feature>
<evidence type="ECO:0000256" key="4">
    <source>
        <dbReference type="ARBA" id="ARBA00022679"/>
    </source>
</evidence>
<feature type="binding site" evidence="7">
    <location>
        <position position="21"/>
    </location>
    <ligand>
        <name>phosphoenolpyruvate</name>
        <dbReference type="ChEBI" id="CHEBI:58702"/>
    </ligand>
</feature>
<keyword evidence="3 7" id="KW-0028">Amino-acid biosynthesis</keyword>
<protein>
    <recommendedName>
        <fullName evidence="7">3-phosphoshikimate 1-carboxyvinyltransferase</fullName>
        <ecNumber evidence="7">2.5.1.19</ecNumber>
    </recommendedName>
    <alternativeName>
        <fullName evidence="7">5-enolpyruvylshikimate-3-phosphate synthase</fullName>
        <shortName evidence="7">EPSP synthase</shortName>
        <shortName evidence="7">EPSPS</shortName>
    </alternativeName>
</protein>
<dbReference type="GO" id="GO:0005737">
    <property type="term" value="C:cytoplasm"/>
    <property type="evidence" value="ECO:0007669"/>
    <property type="project" value="UniProtKB-SubCell"/>
</dbReference>
<keyword evidence="10" id="KW-1185">Reference proteome</keyword>
<comment type="subcellular location">
    <subcellularLocation>
        <location evidence="7">Cytoplasm</location>
    </subcellularLocation>
</comment>
<organism evidence="9 10">
    <name type="scientific">Anaerorhabdus furcosa</name>
    <dbReference type="NCBI Taxonomy" id="118967"/>
    <lineage>
        <taxon>Bacteria</taxon>
        <taxon>Bacillati</taxon>
        <taxon>Bacillota</taxon>
        <taxon>Erysipelotrichia</taxon>
        <taxon>Erysipelotrichales</taxon>
        <taxon>Erysipelotrichaceae</taxon>
        <taxon>Anaerorhabdus</taxon>
    </lineage>
</organism>
<evidence type="ECO:0000256" key="5">
    <source>
        <dbReference type="ARBA" id="ARBA00023141"/>
    </source>
</evidence>
<comment type="similarity">
    <text evidence="2 7">Belongs to the EPSP synthase family.</text>
</comment>
<keyword evidence="5 7" id="KW-0057">Aromatic amino acid biosynthesis</keyword>
<evidence type="ECO:0000256" key="2">
    <source>
        <dbReference type="ARBA" id="ARBA00009948"/>
    </source>
</evidence>
<evidence type="ECO:0000313" key="9">
    <source>
        <dbReference type="EMBL" id="SJZ95829.1"/>
    </source>
</evidence>
<comment type="pathway">
    <text evidence="1 7">Metabolic intermediate biosynthesis; chorismate biosynthesis; chorismate from D-erythrose 4-phosphate and phosphoenolpyruvate: step 6/7.</text>
</comment>
<keyword evidence="7" id="KW-0963">Cytoplasm</keyword>
<dbReference type="PANTHER" id="PTHR21090">
    <property type="entry name" value="AROM/DEHYDROQUINATE SYNTHASE"/>
    <property type="match status" value="1"/>
</dbReference>
<dbReference type="PANTHER" id="PTHR21090:SF5">
    <property type="entry name" value="PENTAFUNCTIONAL AROM POLYPEPTIDE"/>
    <property type="match status" value="1"/>
</dbReference>
<feature type="binding site" evidence="7">
    <location>
        <position position="92"/>
    </location>
    <ligand>
        <name>phosphoenolpyruvate</name>
        <dbReference type="ChEBI" id="CHEBI:58702"/>
    </ligand>
</feature>
<feature type="binding site" evidence="7">
    <location>
        <position position="162"/>
    </location>
    <ligand>
        <name>3-phosphoshikimate</name>
        <dbReference type="ChEBI" id="CHEBI:145989"/>
    </ligand>
</feature>
<evidence type="ECO:0000256" key="3">
    <source>
        <dbReference type="ARBA" id="ARBA00022605"/>
    </source>
</evidence>
<dbReference type="CDD" id="cd01556">
    <property type="entry name" value="EPSP_synthase"/>
    <property type="match status" value="1"/>
</dbReference>
<dbReference type="InterPro" id="IPR006264">
    <property type="entry name" value="EPSP_synthase"/>
</dbReference>
<comment type="catalytic activity">
    <reaction evidence="6">
        <text>3-phosphoshikimate + phosphoenolpyruvate = 5-O-(1-carboxyvinyl)-3-phosphoshikimate + phosphate</text>
        <dbReference type="Rhea" id="RHEA:21256"/>
        <dbReference type="ChEBI" id="CHEBI:43474"/>
        <dbReference type="ChEBI" id="CHEBI:57701"/>
        <dbReference type="ChEBI" id="CHEBI:58702"/>
        <dbReference type="ChEBI" id="CHEBI:145989"/>
        <dbReference type="EC" id="2.5.1.19"/>
    </reaction>
    <physiologicalReaction direction="left-to-right" evidence="6">
        <dbReference type="Rhea" id="RHEA:21257"/>
    </physiologicalReaction>
</comment>
<feature type="binding site" evidence="7">
    <location>
        <position position="334"/>
    </location>
    <ligand>
        <name>phosphoenolpyruvate</name>
        <dbReference type="ChEBI" id="CHEBI:58702"/>
    </ligand>
</feature>
<feature type="binding site" evidence="7">
    <location>
        <position position="330"/>
    </location>
    <ligand>
        <name>3-phosphoshikimate</name>
        <dbReference type="ChEBI" id="CHEBI:145989"/>
    </ligand>
</feature>
<gene>
    <name evidence="7" type="primary">aroA</name>
    <name evidence="9" type="ORF">SAMN02745191_2212</name>
</gene>
<dbReference type="GO" id="GO:0009423">
    <property type="term" value="P:chorismate biosynthetic process"/>
    <property type="evidence" value="ECO:0007669"/>
    <property type="project" value="UniProtKB-UniRule"/>
</dbReference>
<dbReference type="InterPro" id="IPR036968">
    <property type="entry name" value="Enolpyruvate_Tfrase_sf"/>
</dbReference>
<dbReference type="NCBIfam" id="TIGR01356">
    <property type="entry name" value="aroA"/>
    <property type="match status" value="1"/>
</dbReference>
<reference evidence="10" key="1">
    <citation type="submission" date="2017-02" db="EMBL/GenBank/DDBJ databases">
        <authorList>
            <person name="Varghese N."/>
            <person name="Submissions S."/>
        </authorList>
    </citation>
    <scope>NUCLEOTIDE SEQUENCE [LARGE SCALE GENOMIC DNA]</scope>
    <source>
        <strain evidence="10">ATCC 25662</strain>
    </source>
</reference>